<dbReference type="HOGENOM" id="CLU_033707_1_0_5"/>
<dbReference type="Gene3D" id="3.40.50.1820">
    <property type="entry name" value="alpha/beta hydrolase"/>
    <property type="match status" value="1"/>
</dbReference>
<dbReference type="Pfam" id="PF12146">
    <property type="entry name" value="Hydrolase_4"/>
    <property type="match status" value="1"/>
</dbReference>
<dbReference type="PANTHER" id="PTHR43265">
    <property type="entry name" value="ESTERASE ESTD"/>
    <property type="match status" value="1"/>
</dbReference>
<dbReference type="GO" id="GO:0052689">
    <property type="term" value="F:carboxylic ester hydrolase activity"/>
    <property type="evidence" value="ECO:0007669"/>
    <property type="project" value="TreeGrafter"/>
</dbReference>
<evidence type="ECO:0000313" key="4">
    <source>
        <dbReference type="Proteomes" id="UP000019849"/>
    </source>
</evidence>
<dbReference type="PANTHER" id="PTHR43265:SF1">
    <property type="entry name" value="ESTERASE ESTD"/>
    <property type="match status" value="1"/>
</dbReference>
<dbReference type="Proteomes" id="UP000019849">
    <property type="component" value="Unassembled WGS sequence"/>
</dbReference>
<feature type="domain" description="Serine aminopeptidase S33" evidence="2">
    <location>
        <begin position="90"/>
        <end position="184"/>
    </location>
</feature>
<dbReference type="OrthoDB" id="9809549at2"/>
<organism evidence="3 4">
    <name type="scientific">Aquamicrobium defluvii</name>
    <dbReference type="NCBI Taxonomy" id="69279"/>
    <lineage>
        <taxon>Bacteria</taxon>
        <taxon>Pseudomonadati</taxon>
        <taxon>Pseudomonadota</taxon>
        <taxon>Alphaproteobacteria</taxon>
        <taxon>Hyphomicrobiales</taxon>
        <taxon>Phyllobacteriaceae</taxon>
        <taxon>Aquamicrobium</taxon>
    </lineage>
</organism>
<dbReference type="AlphaFoldDB" id="A0A011TZU5"/>
<keyword evidence="3" id="KW-0378">Hydrolase</keyword>
<evidence type="ECO:0000256" key="1">
    <source>
        <dbReference type="SAM" id="SignalP"/>
    </source>
</evidence>
<dbReference type="InterPro" id="IPR022742">
    <property type="entry name" value="Hydrolase_4"/>
</dbReference>
<name>A0A011TZU5_9HYPH</name>
<feature type="chain" id="PRO_5001464332" evidence="1">
    <location>
        <begin position="37"/>
        <end position="339"/>
    </location>
</feature>
<protein>
    <submittedName>
        <fullName evidence="3">Hydrolase</fullName>
    </submittedName>
</protein>
<dbReference type="PATRIC" id="fig|69279.3.peg.1211"/>
<comment type="caution">
    <text evidence="3">The sequence shown here is derived from an EMBL/GenBank/DDBJ whole genome shotgun (WGS) entry which is preliminary data.</text>
</comment>
<dbReference type="InterPro" id="IPR029058">
    <property type="entry name" value="AB_hydrolase_fold"/>
</dbReference>
<dbReference type="eggNOG" id="COG1073">
    <property type="taxonomic scope" value="Bacteria"/>
</dbReference>
<sequence>MQRLEPGCTIMRISRKTAFIAACVLLCCVPAWQAGAGDMTETEVEAQVANGPLKGAMLLPPQARGRPAVVIIPGSGPTNRDGNSPMGIEAGYLKMLAGALAERDIASIRVDKRGMFSSTGQFADPNDVSFDDYAGDARAWLRAARERTGAGCAWLLGHSEGGLVALIAAQTAGPDLCGLILVSTPGRPLGEILREQLQGNPLNKPILPQALAAVEALERGEKVDAATLPGVLQPLFSDKVQDFLIDGFSRRPAELIARLEVPVLIVQGDNDLQVRQIDVETLSKAQPAAELKIVSGMNHVLKATPAGDLAANLASYGDPKQPLAPGLAETIADFVRSRR</sequence>
<dbReference type="InterPro" id="IPR053145">
    <property type="entry name" value="AB_hydrolase_Est10"/>
</dbReference>
<accession>A0A011TZU5</accession>
<proteinExistence type="predicted"/>
<keyword evidence="1" id="KW-0732">Signal</keyword>
<evidence type="ECO:0000259" key="2">
    <source>
        <dbReference type="Pfam" id="PF12146"/>
    </source>
</evidence>
<dbReference type="EMBL" id="JENY01000006">
    <property type="protein sequence ID" value="EXL09657.1"/>
    <property type="molecule type" value="Genomic_DNA"/>
</dbReference>
<dbReference type="STRING" id="69279.BG36_21390"/>
<gene>
    <name evidence="3" type="ORF">BG36_21390</name>
</gene>
<reference evidence="3 4" key="1">
    <citation type="submission" date="2014-02" db="EMBL/GenBank/DDBJ databases">
        <title>Aquamicrobium defluvii Genome sequencing.</title>
        <authorList>
            <person name="Wang X."/>
        </authorList>
    </citation>
    <scope>NUCLEOTIDE SEQUENCE [LARGE SCALE GENOMIC DNA]</scope>
    <source>
        <strain evidence="3 4">W13Z1</strain>
    </source>
</reference>
<feature type="signal peptide" evidence="1">
    <location>
        <begin position="1"/>
        <end position="36"/>
    </location>
</feature>
<dbReference type="SUPFAM" id="SSF53474">
    <property type="entry name" value="alpha/beta-Hydrolases"/>
    <property type="match status" value="1"/>
</dbReference>
<evidence type="ECO:0000313" key="3">
    <source>
        <dbReference type="EMBL" id="EXL09657.1"/>
    </source>
</evidence>